<dbReference type="VEuPathDB" id="FungiDB:I7I53_05146"/>
<dbReference type="AlphaFoldDB" id="A0A8A1LRE0"/>
<organism evidence="1 2">
    <name type="scientific">Ajellomyces capsulatus (strain H88)</name>
    <name type="common">Darling's disease fungus</name>
    <name type="synonym">Histoplasma capsulatum</name>
    <dbReference type="NCBI Taxonomy" id="544711"/>
    <lineage>
        <taxon>Eukaryota</taxon>
        <taxon>Fungi</taxon>
        <taxon>Dikarya</taxon>
        <taxon>Ascomycota</taxon>
        <taxon>Pezizomycotina</taxon>
        <taxon>Eurotiomycetes</taxon>
        <taxon>Eurotiomycetidae</taxon>
        <taxon>Onygenales</taxon>
        <taxon>Ajellomycetaceae</taxon>
        <taxon>Histoplasma</taxon>
    </lineage>
</organism>
<protein>
    <submittedName>
        <fullName evidence="1">Uncharacterized protein</fullName>
    </submittedName>
</protein>
<evidence type="ECO:0000313" key="2">
    <source>
        <dbReference type="Proteomes" id="UP000663419"/>
    </source>
</evidence>
<gene>
    <name evidence="1" type="ORF">I7I53_05146</name>
</gene>
<evidence type="ECO:0000313" key="1">
    <source>
        <dbReference type="EMBL" id="QSS56828.1"/>
    </source>
</evidence>
<dbReference type="Proteomes" id="UP000663419">
    <property type="component" value="Chromosome 5"/>
</dbReference>
<proteinExistence type="predicted"/>
<sequence>MPRNRNFRICFKCSISFFIFHFFLLNFESLLAYSENCDDFWSFTTQSTNLAYREYTYLIMVRFQSWDKTGICVYSSGIFSMSNC</sequence>
<name>A0A8A1LRE0_AJEC8</name>
<dbReference type="EMBL" id="CP069106">
    <property type="protein sequence ID" value="QSS56828.1"/>
    <property type="molecule type" value="Genomic_DNA"/>
</dbReference>
<reference evidence="1" key="1">
    <citation type="submission" date="2021-01" db="EMBL/GenBank/DDBJ databases">
        <title>Chromosome-level genome assembly of a human fungal pathogen reveals clustering of transcriptionally co-regulated genes.</title>
        <authorList>
            <person name="Voorhies M."/>
            <person name="Cohen S."/>
            <person name="Shea T.P."/>
            <person name="Petrus S."/>
            <person name="Munoz J.F."/>
            <person name="Poplawski S."/>
            <person name="Goldman W.E."/>
            <person name="Michael T."/>
            <person name="Cuomo C.A."/>
            <person name="Sil A."/>
            <person name="Beyhan S."/>
        </authorList>
    </citation>
    <scope>NUCLEOTIDE SEQUENCE</scope>
    <source>
        <strain evidence="1">H88</strain>
    </source>
</reference>
<accession>A0A8A1LRE0</accession>